<proteinExistence type="predicted"/>
<evidence type="ECO:0000313" key="2">
    <source>
        <dbReference type="Proteomes" id="UP000034954"/>
    </source>
</evidence>
<dbReference type="AlphaFoldDB" id="A0A0M2URD4"/>
<comment type="caution">
    <text evidence="1">The sequence shown here is derived from an EMBL/GenBank/DDBJ whole genome shotgun (WGS) entry which is preliminary data.</text>
</comment>
<dbReference type="Proteomes" id="UP000034954">
    <property type="component" value="Unassembled WGS sequence"/>
</dbReference>
<evidence type="ECO:0000313" key="1">
    <source>
        <dbReference type="EMBL" id="KKO18623.1"/>
    </source>
</evidence>
<gene>
    <name evidence="1" type="ORF">BROFUL_02684</name>
</gene>
<organism evidence="1 2">
    <name type="scientific">Candidatus Brocadia fulgida</name>
    <dbReference type="NCBI Taxonomy" id="380242"/>
    <lineage>
        <taxon>Bacteria</taxon>
        <taxon>Pseudomonadati</taxon>
        <taxon>Planctomycetota</taxon>
        <taxon>Candidatus Brocadiia</taxon>
        <taxon>Candidatus Brocadiales</taxon>
        <taxon>Candidatus Brocadiaceae</taxon>
        <taxon>Candidatus Brocadia</taxon>
    </lineage>
</organism>
<protein>
    <submittedName>
        <fullName evidence="1">Uncharacterized protein</fullName>
    </submittedName>
</protein>
<reference evidence="1 2" key="1">
    <citation type="journal article" date="2013" name="BMC Microbiol.">
        <title>Identification of the type II cytochrome c maturation pathway in anammox bacteria by comparative genomics.</title>
        <authorList>
            <person name="Ferousi C."/>
            <person name="Speth D.R."/>
            <person name="Reimann J."/>
            <person name="Op den Camp H.J."/>
            <person name="Allen J.W."/>
            <person name="Keltjens J.T."/>
            <person name="Jetten M.S."/>
        </authorList>
    </citation>
    <scope>NUCLEOTIDE SEQUENCE [LARGE SCALE GENOMIC DNA]</scope>
    <source>
        <strain evidence="1">RU1</strain>
    </source>
</reference>
<name>A0A0M2URD4_9BACT</name>
<dbReference type="EMBL" id="LAQJ01000246">
    <property type="protein sequence ID" value="KKO18623.1"/>
    <property type="molecule type" value="Genomic_DNA"/>
</dbReference>
<keyword evidence="2" id="KW-1185">Reference proteome</keyword>
<accession>A0A0M2URD4</accession>
<sequence length="89" mass="10090">MADCYTMKSRADISRGVLGMQNGKKMKEQKVRSQKIPRPRQQSCKLLEVIADEVAEGILTPEPTDGRKEKRLSNDEIMAFVAFLFFILG</sequence>